<dbReference type="Pfam" id="PF00561">
    <property type="entry name" value="Abhydrolase_1"/>
    <property type="match status" value="1"/>
</dbReference>
<dbReference type="EMBL" id="JACHHT010000001">
    <property type="protein sequence ID" value="MBB6519835.1"/>
    <property type="molecule type" value="Genomic_DNA"/>
</dbReference>
<feature type="domain" description="AB hydrolase-1" evidence="2">
    <location>
        <begin position="61"/>
        <end position="339"/>
    </location>
</feature>
<dbReference type="AlphaFoldDB" id="A0A7X0JR54"/>
<evidence type="ECO:0000256" key="1">
    <source>
        <dbReference type="ARBA" id="ARBA00022801"/>
    </source>
</evidence>
<evidence type="ECO:0000259" key="2">
    <source>
        <dbReference type="Pfam" id="PF00561"/>
    </source>
</evidence>
<dbReference type="PRINTS" id="PR00412">
    <property type="entry name" value="EPOXHYDRLASE"/>
</dbReference>
<organism evidence="3 4">
    <name type="scientific">Pseudoteredinibacter isoporae</name>
    <dbReference type="NCBI Taxonomy" id="570281"/>
    <lineage>
        <taxon>Bacteria</taxon>
        <taxon>Pseudomonadati</taxon>
        <taxon>Pseudomonadota</taxon>
        <taxon>Gammaproteobacteria</taxon>
        <taxon>Cellvibrionales</taxon>
        <taxon>Cellvibrionaceae</taxon>
        <taxon>Pseudoteredinibacter</taxon>
    </lineage>
</organism>
<reference evidence="3 4" key="1">
    <citation type="submission" date="2020-08" db="EMBL/GenBank/DDBJ databases">
        <title>Genomic Encyclopedia of Type Strains, Phase IV (KMG-IV): sequencing the most valuable type-strain genomes for metagenomic binning, comparative biology and taxonomic classification.</title>
        <authorList>
            <person name="Goeker M."/>
        </authorList>
    </citation>
    <scope>NUCLEOTIDE SEQUENCE [LARGE SCALE GENOMIC DNA]</scope>
    <source>
        <strain evidence="3 4">DSM 22368</strain>
    </source>
</reference>
<evidence type="ECO:0000313" key="4">
    <source>
        <dbReference type="Proteomes" id="UP000528457"/>
    </source>
</evidence>
<name>A0A7X0JR54_9GAMM</name>
<dbReference type="RefSeq" id="WP_166853027.1">
    <property type="nucleotide sequence ID" value="NZ_JAAONY010000001.1"/>
</dbReference>
<keyword evidence="4" id="KW-1185">Reference proteome</keyword>
<dbReference type="InterPro" id="IPR029058">
    <property type="entry name" value="AB_hydrolase_fold"/>
</dbReference>
<protein>
    <submittedName>
        <fullName evidence="3">Pimeloyl-ACP methyl ester carboxylesterase</fullName>
    </submittedName>
</protein>
<proteinExistence type="predicted"/>
<dbReference type="InParanoid" id="A0A7X0JR54"/>
<keyword evidence="1" id="KW-0378">Hydrolase</keyword>
<accession>A0A7X0JR54</accession>
<comment type="caution">
    <text evidence="3">The sequence shown here is derived from an EMBL/GenBank/DDBJ whole genome shotgun (WGS) entry which is preliminary data.</text>
</comment>
<dbReference type="InterPro" id="IPR000639">
    <property type="entry name" value="Epox_hydrolase-like"/>
</dbReference>
<dbReference type="PANTHER" id="PTHR43329">
    <property type="entry name" value="EPOXIDE HYDROLASE"/>
    <property type="match status" value="1"/>
</dbReference>
<dbReference type="Gene3D" id="3.40.50.1820">
    <property type="entry name" value="alpha/beta hydrolase"/>
    <property type="match status" value="1"/>
</dbReference>
<dbReference type="InterPro" id="IPR000073">
    <property type="entry name" value="AB_hydrolase_1"/>
</dbReference>
<dbReference type="SUPFAM" id="SSF53474">
    <property type="entry name" value="alpha/beta-Hydrolases"/>
    <property type="match status" value="1"/>
</dbReference>
<gene>
    <name evidence="3" type="ORF">HNR48_000113</name>
</gene>
<dbReference type="Proteomes" id="UP000528457">
    <property type="component" value="Unassembled WGS sequence"/>
</dbReference>
<evidence type="ECO:0000313" key="3">
    <source>
        <dbReference type="EMBL" id="MBB6519835.1"/>
    </source>
</evidence>
<sequence length="367" mass="42039">MSVSYKVSREPGNTPLKHWPEDYVPGGKQNARWLTLQKGPDAGKKLFYYDVTLGTEEPDKTLLFVHGNPESSYTYAKTIAELQNRTDVNVRVVAMDHIGFGLSDQASFEMVDFHHAHNLQQLIEHLDLNNICLLIHDWGGAIGIGSLIDQAERVKALLIMNTTVFPIARDGKWVYDNFPFPGVLSWNKLAAWFPNKLWPYLCSMIVCRPIYSSPGFALESFRFSIRAMFGKLNQQETLYRDMFNSDINSRSSRRNARQTHRWGYGYQYHDPLVGEQDNSKFYQNIQGKISKLWGGKIPALGFFGQWDVLAKPSVLQQWCAHLPQLEDRISLYPKRGHFIEEWEYVDIANGVVSLLNDMRSGHFGNGD</sequence>
<dbReference type="PRINTS" id="PR00111">
    <property type="entry name" value="ABHYDROLASE"/>
</dbReference>
<dbReference type="GO" id="GO:0016787">
    <property type="term" value="F:hydrolase activity"/>
    <property type="evidence" value="ECO:0007669"/>
    <property type="project" value="UniProtKB-KW"/>
</dbReference>